<evidence type="ECO:0000259" key="6">
    <source>
        <dbReference type="PROSITE" id="PS50847"/>
    </source>
</evidence>
<feature type="domain" description="Gram-positive cocci surface proteins LPxTG" evidence="6">
    <location>
        <begin position="117"/>
        <end position="152"/>
    </location>
</feature>
<keyword evidence="8" id="KW-1185">Reference proteome</keyword>
<proteinExistence type="predicted"/>
<dbReference type="eggNOG" id="COG4223">
    <property type="taxonomic scope" value="Bacteria"/>
</dbReference>
<dbReference type="EMBL" id="AENN01000016">
    <property type="protein sequence ID" value="EFR30910.1"/>
    <property type="molecule type" value="Genomic_DNA"/>
</dbReference>
<gene>
    <name evidence="7" type="ORF">HMPREF9257_1762</name>
</gene>
<dbReference type="PROSITE" id="PS50847">
    <property type="entry name" value="GRAM_POS_ANCHORING"/>
    <property type="match status" value="1"/>
</dbReference>
<dbReference type="NCBIfam" id="TIGR01167">
    <property type="entry name" value="LPXTG_anchor"/>
    <property type="match status" value="1"/>
</dbReference>
<dbReference type="InterPro" id="IPR019931">
    <property type="entry name" value="LPXTG_anchor"/>
</dbReference>
<dbReference type="Pfam" id="PF08428">
    <property type="entry name" value="Rib"/>
    <property type="match status" value="1"/>
</dbReference>
<evidence type="ECO:0000313" key="7">
    <source>
        <dbReference type="EMBL" id="EFR30910.1"/>
    </source>
</evidence>
<organism evidence="7 8">
    <name type="scientific">Eremococcus coleocola ACS-139-V-Col8</name>
    <dbReference type="NCBI Taxonomy" id="908337"/>
    <lineage>
        <taxon>Bacteria</taxon>
        <taxon>Bacillati</taxon>
        <taxon>Bacillota</taxon>
        <taxon>Bacilli</taxon>
        <taxon>Lactobacillales</taxon>
        <taxon>Aerococcaceae</taxon>
        <taxon>Eremococcus</taxon>
    </lineage>
</organism>
<name>E4KQ56_9LACT</name>
<feature type="compositionally biased region" description="Low complexity" evidence="5">
    <location>
        <begin position="93"/>
        <end position="111"/>
    </location>
</feature>
<feature type="region of interest" description="Disordered" evidence="5">
    <location>
        <begin position="1"/>
        <end position="122"/>
    </location>
</feature>
<dbReference type="Pfam" id="PF00746">
    <property type="entry name" value="Gram_pos_anchor"/>
    <property type="match status" value="1"/>
</dbReference>
<comment type="caution">
    <text evidence="7">The sequence shown here is derived from an EMBL/GenBank/DDBJ whole genome shotgun (WGS) entry which is preliminary data.</text>
</comment>
<evidence type="ECO:0000256" key="3">
    <source>
        <dbReference type="ARBA" id="ARBA00022729"/>
    </source>
</evidence>
<dbReference type="AlphaFoldDB" id="E4KQ56"/>
<evidence type="ECO:0000256" key="5">
    <source>
        <dbReference type="SAM" id="MobiDB-lite"/>
    </source>
</evidence>
<evidence type="ECO:0000313" key="8">
    <source>
        <dbReference type="Proteomes" id="UP000005990"/>
    </source>
</evidence>
<sequence>PGDYTGKVEVTYPDGSSEIVDVPVTVKDTTPGGEDPKDPENPGEEDPKDPENPGTEDPKDPENPGTEDPKDPETPGEEDPKDPTKPGADQPGSNNSTENSNTSNADSATQADKAGMLPETGEEMSAHIFGAAALSILSGLGLVATKGRKEEE</sequence>
<dbReference type="OrthoDB" id="2417389at2"/>
<reference evidence="7 8" key="1">
    <citation type="submission" date="2010-10" db="EMBL/GenBank/DDBJ databases">
        <authorList>
            <person name="Durkin A.S."/>
            <person name="Madupu R."/>
            <person name="Torralba M."/>
            <person name="Gillis M."/>
            <person name="Methe B."/>
            <person name="Sutton G."/>
            <person name="Nelson K.E."/>
        </authorList>
    </citation>
    <scope>NUCLEOTIDE SEQUENCE [LARGE SCALE GENOMIC DNA]</scope>
    <source>
        <strain evidence="7 8">ACS-139-V-Col8</strain>
    </source>
</reference>
<evidence type="ECO:0000256" key="4">
    <source>
        <dbReference type="ARBA" id="ARBA00023088"/>
    </source>
</evidence>
<accession>E4KQ56</accession>
<dbReference type="InterPro" id="IPR059115">
    <property type="entry name" value="Rib"/>
</dbReference>
<feature type="compositionally biased region" description="Low complexity" evidence="5">
    <location>
        <begin position="20"/>
        <end position="31"/>
    </location>
</feature>
<keyword evidence="3" id="KW-0732">Signal</keyword>
<protein>
    <submittedName>
        <fullName evidence="7">LPXTG-motif cell wall anchor domain protein</fullName>
    </submittedName>
</protein>
<dbReference type="RefSeq" id="WP_006418696.1">
    <property type="nucleotide sequence ID" value="NZ_AENN01000016.1"/>
</dbReference>
<evidence type="ECO:0000256" key="1">
    <source>
        <dbReference type="ARBA" id="ARBA00022512"/>
    </source>
</evidence>
<keyword evidence="2" id="KW-0964">Secreted</keyword>
<keyword evidence="1" id="KW-0134">Cell wall</keyword>
<evidence type="ECO:0000256" key="2">
    <source>
        <dbReference type="ARBA" id="ARBA00022525"/>
    </source>
</evidence>
<feature type="non-terminal residue" evidence="7">
    <location>
        <position position="1"/>
    </location>
</feature>
<feature type="compositionally biased region" description="Basic and acidic residues" evidence="5">
    <location>
        <begin position="56"/>
        <end position="73"/>
    </location>
</feature>
<keyword evidence="4" id="KW-0572">Peptidoglycan-anchor</keyword>
<dbReference type="Proteomes" id="UP000005990">
    <property type="component" value="Unassembled WGS sequence"/>
</dbReference>